<dbReference type="EMBL" id="HBUF01035072">
    <property type="protein sequence ID" value="CAG6616180.1"/>
    <property type="molecule type" value="Transcribed_RNA"/>
</dbReference>
<dbReference type="EMBL" id="HBUF01402477">
    <property type="protein sequence ID" value="CAG6737232.1"/>
    <property type="molecule type" value="Transcribed_RNA"/>
</dbReference>
<reference evidence="2" key="1">
    <citation type="submission" date="2021-05" db="EMBL/GenBank/DDBJ databases">
        <authorList>
            <person name="Alioto T."/>
            <person name="Alioto T."/>
            <person name="Gomez Garrido J."/>
        </authorList>
    </citation>
    <scope>NUCLEOTIDE SEQUENCE</scope>
</reference>
<sequence>MAYVLVLLFVSSVSSLHLLHDCNEDCQNFLREARIVMPASHSEDCKDCLHRTRRATNDSHAIKYLNDIYQGKQYRWTPPTKPPLLERIDSFCRMFRRPNAKYGMHHLTLWERLVVYWRFLKLRPKSQRDPNDPWDRTFWQGFKHWWKTRNDPTTTYAPVDFEEFPQNETMVIWYRRK</sequence>
<feature type="chain" id="PRO_5035638585" evidence="1">
    <location>
        <begin position="16"/>
        <end position="177"/>
    </location>
</feature>
<evidence type="ECO:0000313" key="2">
    <source>
        <dbReference type="EMBL" id="CAG6616178.1"/>
    </source>
</evidence>
<dbReference type="EMBL" id="HBUF01035071">
    <property type="protein sequence ID" value="CAG6616179.1"/>
    <property type="molecule type" value="Transcribed_RNA"/>
</dbReference>
<dbReference type="EMBL" id="HBUF01577349">
    <property type="protein sequence ID" value="CAG6768764.1"/>
    <property type="molecule type" value="Transcribed_RNA"/>
</dbReference>
<evidence type="ECO:0000256" key="1">
    <source>
        <dbReference type="SAM" id="SignalP"/>
    </source>
</evidence>
<organism evidence="2">
    <name type="scientific">Cacopsylla melanoneura</name>
    <dbReference type="NCBI Taxonomy" id="428564"/>
    <lineage>
        <taxon>Eukaryota</taxon>
        <taxon>Metazoa</taxon>
        <taxon>Ecdysozoa</taxon>
        <taxon>Arthropoda</taxon>
        <taxon>Hexapoda</taxon>
        <taxon>Insecta</taxon>
        <taxon>Pterygota</taxon>
        <taxon>Neoptera</taxon>
        <taxon>Paraneoptera</taxon>
        <taxon>Hemiptera</taxon>
        <taxon>Sternorrhyncha</taxon>
        <taxon>Psylloidea</taxon>
        <taxon>Psyllidae</taxon>
        <taxon>Psyllinae</taxon>
        <taxon>Cacopsylla</taxon>
    </lineage>
</organism>
<feature type="signal peptide" evidence="1">
    <location>
        <begin position="1"/>
        <end position="15"/>
    </location>
</feature>
<dbReference type="EMBL" id="HBUF01174348">
    <property type="protein sequence ID" value="CAG6653592.1"/>
    <property type="molecule type" value="Transcribed_RNA"/>
</dbReference>
<name>A0A8D8PWS4_9HEMI</name>
<protein>
    <submittedName>
        <fullName evidence="2">Uncharacterized protein</fullName>
    </submittedName>
</protein>
<dbReference type="EMBL" id="HBUF01174349">
    <property type="protein sequence ID" value="CAG6653593.1"/>
    <property type="molecule type" value="Transcribed_RNA"/>
</dbReference>
<proteinExistence type="predicted"/>
<dbReference type="EMBL" id="HBUF01035073">
    <property type="protein sequence ID" value="CAG6616181.1"/>
    <property type="molecule type" value="Transcribed_RNA"/>
</dbReference>
<keyword evidence="1" id="KW-0732">Signal</keyword>
<accession>A0A8D8PWS4</accession>
<dbReference type="EMBL" id="HBUF01035070">
    <property type="protein sequence ID" value="CAG6616178.1"/>
    <property type="molecule type" value="Transcribed_RNA"/>
</dbReference>
<dbReference type="AlphaFoldDB" id="A0A8D8PWS4"/>